<protein>
    <recommendedName>
        <fullName evidence="3">YbjN domain-containing protein</fullName>
    </recommendedName>
</protein>
<dbReference type="EMBL" id="LZIT01000017">
    <property type="protein sequence ID" value="OBG46546.1"/>
    <property type="molecule type" value="Genomic_DNA"/>
</dbReference>
<accession>A0ABD6P7T4</accession>
<evidence type="ECO:0000313" key="2">
    <source>
        <dbReference type="Proteomes" id="UP000092086"/>
    </source>
</evidence>
<dbReference type="AlphaFoldDB" id="A0ABD6P7T4"/>
<dbReference type="Proteomes" id="UP000092086">
    <property type="component" value="Unassembled WGS sequence"/>
</dbReference>
<evidence type="ECO:0008006" key="3">
    <source>
        <dbReference type="Google" id="ProtNLM"/>
    </source>
</evidence>
<organism evidence="1 2">
    <name type="scientific">Mycobacterium alsense</name>
    <dbReference type="NCBI Taxonomy" id="324058"/>
    <lineage>
        <taxon>Bacteria</taxon>
        <taxon>Bacillati</taxon>
        <taxon>Actinomycetota</taxon>
        <taxon>Actinomycetes</taxon>
        <taxon>Mycobacteriales</taxon>
        <taxon>Mycobacteriaceae</taxon>
        <taxon>Mycobacterium</taxon>
    </lineage>
</organism>
<name>A0ABD6P7T4_9MYCO</name>
<sequence length="127" mass="14382">MSASDVERYMGSTLAGLGFHLEEVDADVVYGERPAWAVFYRGPECKLQVCWSAREGGVDFMLAPLDAPNEYGLLNKSKKWRYMLALSDVNDHLGTPPLGVGTQELWEWRMALFDTHFEAARDALLRR</sequence>
<dbReference type="RefSeq" id="WP_068206207.1">
    <property type="nucleotide sequence ID" value="NZ_LZIT01000017.1"/>
</dbReference>
<gene>
    <name evidence="1" type="ORF">A5672_07975</name>
</gene>
<proteinExistence type="predicted"/>
<reference evidence="1 2" key="1">
    <citation type="submission" date="2016-06" db="EMBL/GenBank/DDBJ databases">
        <authorList>
            <person name="Sutton G."/>
            <person name="Brinkac L."/>
            <person name="Sanka R."/>
            <person name="Adams M."/>
            <person name="Lau E."/>
            <person name="Sam S."/>
            <person name="Sreng N."/>
            <person name="Him V."/>
            <person name="Kerleguer A."/>
            <person name="Cheng S."/>
        </authorList>
    </citation>
    <scope>NUCLEOTIDE SEQUENCE [LARGE SCALE GENOMIC DNA]</scope>
    <source>
        <strain evidence="1 2">E2978</strain>
    </source>
</reference>
<evidence type="ECO:0000313" key="1">
    <source>
        <dbReference type="EMBL" id="OBG46546.1"/>
    </source>
</evidence>
<comment type="caution">
    <text evidence="1">The sequence shown here is derived from an EMBL/GenBank/DDBJ whole genome shotgun (WGS) entry which is preliminary data.</text>
</comment>